<keyword evidence="5 8" id="KW-0812">Transmembrane</keyword>
<dbReference type="PANTHER" id="PTHR33908:SF3">
    <property type="entry name" value="UNDECAPRENYL PHOSPHATE-ALPHA-4-AMINO-4-DEOXY-L-ARABINOSE ARABINOSYL TRANSFERASE"/>
    <property type="match status" value="1"/>
</dbReference>
<evidence type="ECO:0000256" key="3">
    <source>
        <dbReference type="ARBA" id="ARBA00022676"/>
    </source>
</evidence>
<name>A0ABT1A5R5_9PSEU</name>
<evidence type="ECO:0000256" key="5">
    <source>
        <dbReference type="ARBA" id="ARBA00022692"/>
    </source>
</evidence>
<evidence type="ECO:0000313" key="10">
    <source>
        <dbReference type="Proteomes" id="UP001165283"/>
    </source>
</evidence>
<evidence type="ECO:0000256" key="7">
    <source>
        <dbReference type="ARBA" id="ARBA00023136"/>
    </source>
</evidence>
<keyword evidence="2" id="KW-1003">Cell membrane</keyword>
<keyword evidence="10" id="KW-1185">Reference proteome</keyword>
<keyword evidence="4" id="KW-0808">Transferase</keyword>
<keyword evidence="7 8" id="KW-0472">Membrane</keyword>
<sequence>MAWAVAVAFLTVYAYGLIWLPYYGDHALWAVVGRELMEGRALYSEVWDIKQPGVYLLYGPVQALFGYAPVVTRTLDVLIAVLTAVLVAVLVRDRVGPVIARWTGVAATAAMLLPARAFDLGQIEQLVCLPMIAALVLITRRPSTARLLLAGLCIGVVGVLKLWTAAVPVAAVLAWLLVEAVAAGRRGEPVRSVLLTRVGLVAAGALAPVVAVLVWLAAAGSLGAALETWLVFPGQMLGLPGARSLDRLVEGSTRYVGLLAPALLLAAAALPGVLRRRDPLGMALLAWLVVGLVGILIQLWWPYHWTQLTPALVGLAALGLRQLRDAGWLGRPLVVAVLALSTAPLLYFGVLGAERPTMLGNGFTADSRARLAELGTLPTAQRELAAIGYRPGESLMVFGDPTFQLAAGARMPVRINGWSPELYTTAQFAEMADTLAVARPDVVLVTALNVAVVPERGPAVARLIANEYEQVRSTPVGDWYRLRTDR</sequence>
<dbReference type="Proteomes" id="UP001165283">
    <property type="component" value="Unassembled WGS sequence"/>
</dbReference>
<accession>A0ABT1A5R5</accession>
<keyword evidence="6 8" id="KW-1133">Transmembrane helix</keyword>
<evidence type="ECO:0008006" key="11">
    <source>
        <dbReference type="Google" id="ProtNLM"/>
    </source>
</evidence>
<gene>
    <name evidence="9" type="ORF">KDL28_24610</name>
</gene>
<evidence type="ECO:0000256" key="6">
    <source>
        <dbReference type="ARBA" id="ARBA00022989"/>
    </source>
</evidence>
<feature type="transmembrane region" description="Helical" evidence="8">
    <location>
        <begin position="98"/>
        <end position="117"/>
    </location>
</feature>
<feature type="transmembrane region" description="Helical" evidence="8">
    <location>
        <begin position="198"/>
        <end position="217"/>
    </location>
</feature>
<keyword evidence="3" id="KW-0328">Glycosyltransferase</keyword>
<dbReference type="PANTHER" id="PTHR33908">
    <property type="entry name" value="MANNOSYLTRANSFERASE YKCB-RELATED"/>
    <property type="match status" value="1"/>
</dbReference>
<dbReference type="RefSeq" id="WP_252441991.1">
    <property type="nucleotide sequence ID" value="NZ_JAGSOV010000053.1"/>
</dbReference>
<evidence type="ECO:0000256" key="4">
    <source>
        <dbReference type="ARBA" id="ARBA00022679"/>
    </source>
</evidence>
<feature type="transmembrane region" description="Helical" evidence="8">
    <location>
        <begin position="70"/>
        <end position="91"/>
    </location>
</feature>
<proteinExistence type="predicted"/>
<evidence type="ECO:0000256" key="2">
    <source>
        <dbReference type="ARBA" id="ARBA00022475"/>
    </source>
</evidence>
<feature type="transmembrane region" description="Helical" evidence="8">
    <location>
        <begin position="147"/>
        <end position="178"/>
    </location>
</feature>
<feature type="transmembrane region" description="Helical" evidence="8">
    <location>
        <begin position="281"/>
        <end position="301"/>
    </location>
</feature>
<feature type="transmembrane region" description="Helical" evidence="8">
    <location>
        <begin position="333"/>
        <end position="353"/>
    </location>
</feature>
<feature type="transmembrane region" description="Helical" evidence="8">
    <location>
        <begin position="255"/>
        <end position="274"/>
    </location>
</feature>
<protein>
    <recommendedName>
        <fullName evidence="11">Dolichyl-phosphate-mannose-protein mannosyltransferase</fullName>
    </recommendedName>
</protein>
<organism evidence="9 10">
    <name type="scientific">Pseudonocardia humida</name>
    <dbReference type="NCBI Taxonomy" id="2800819"/>
    <lineage>
        <taxon>Bacteria</taxon>
        <taxon>Bacillati</taxon>
        <taxon>Actinomycetota</taxon>
        <taxon>Actinomycetes</taxon>
        <taxon>Pseudonocardiales</taxon>
        <taxon>Pseudonocardiaceae</taxon>
        <taxon>Pseudonocardia</taxon>
    </lineage>
</organism>
<comment type="caution">
    <text evidence="9">The sequence shown here is derived from an EMBL/GenBank/DDBJ whole genome shotgun (WGS) entry which is preliminary data.</text>
</comment>
<evidence type="ECO:0000256" key="1">
    <source>
        <dbReference type="ARBA" id="ARBA00004651"/>
    </source>
</evidence>
<evidence type="ECO:0000256" key="8">
    <source>
        <dbReference type="SAM" id="Phobius"/>
    </source>
</evidence>
<dbReference type="EMBL" id="JAGSOV010000053">
    <property type="protein sequence ID" value="MCO1658248.1"/>
    <property type="molecule type" value="Genomic_DNA"/>
</dbReference>
<reference evidence="9" key="1">
    <citation type="submission" date="2021-04" db="EMBL/GenBank/DDBJ databases">
        <title>Pseudonocardia sp. nov., isolated from sandy soil of mangrove forest.</title>
        <authorList>
            <person name="Zan Z."/>
            <person name="Huang R."/>
            <person name="Liu W."/>
        </authorList>
    </citation>
    <scope>NUCLEOTIDE SEQUENCE</scope>
    <source>
        <strain evidence="9">S2-4</strain>
    </source>
</reference>
<dbReference type="InterPro" id="IPR050297">
    <property type="entry name" value="LipidA_mod_glycosyltrf_83"/>
</dbReference>
<comment type="subcellular location">
    <subcellularLocation>
        <location evidence="1">Cell membrane</location>
        <topology evidence="1">Multi-pass membrane protein</topology>
    </subcellularLocation>
</comment>
<evidence type="ECO:0000313" key="9">
    <source>
        <dbReference type="EMBL" id="MCO1658248.1"/>
    </source>
</evidence>